<feature type="region of interest" description="Disordered" evidence="1">
    <location>
        <begin position="65"/>
        <end position="93"/>
    </location>
</feature>
<evidence type="ECO:0000313" key="3">
    <source>
        <dbReference type="Proteomes" id="UP000712600"/>
    </source>
</evidence>
<gene>
    <name evidence="2" type="ORF">F2Q69_00037927</name>
</gene>
<dbReference type="EMBL" id="QGKX02000004">
    <property type="protein sequence ID" value="KAF3598412.1"/>
    <property type="molecule type" value="Genomic_DNA"/>
</dbReference>
<accession>A0A8S9S9J5</accession>
<dbReference type="AlphaFoldDB" id="A0A8S9S9J5"/>
<comment type="caution">
    <text evidence="2">The sequence shown here is derived from an EMBL/GenBank/DDBJ whole genome shotgun (WGS) entry which is preliminary data.</text>
</comment>
<proteinExistence type="predicted"/>
<name>A0A8S9S9J5_BRACR</name>
<organism evidence="2 3">
    <name type="scientific">Brassica cretica</name>
    <name type="common">Mustard</name>
    <dbReference type="NCBI Taxonomy" id="69181"/>
    <lineage>
        <taxon>Eukaryota</taxon>
        <taxon>Viridiplantae</taxon>
        <taxon>Streptophyta</taxon>
        <taxon>Embryophyta</taxon>
        <taxon>Tracheophyta</taxon>
        <taxon>Spermatophyta</taxon>
        <taxon>Magnoliopsida</taxon>
        <taxon>eudicotyledons</taxon>
        <taxon>Gunneridae</taxon>
        <taxon>Pentapetalae</taxon>
        <taxon>rosids</taxon>
        <taxon>malvids</taxon>
        <taxon>Brassicales</taxon>
        <taxon>Brassicaceae</taxon>
        <taxon>Brassiceae</taxon>
        <taxon>Brassica</taxon>
    </lineage>
</organism>
<dbReference type="Proteomes" id="UP000712600">
    <property type="component" value="Unassembled WGS sequence"/>
</dbReference>
<sequence>MLHMKLLDDTSLVKPNIATHAYKRDSSSVIQGNKSTMHRRAKQNKIQSVIQANKIQPVIQANKIQQNKDAPTAHGCSNGTRMLQQNKDAPSFT</sequence>
<protein>
    <submittedName>
        <fullName evidence="2">Uncharacterized protein</fullName>
    </submittedName>
</protein>
<reference evidence="2" key="1">
    <citation type="submission" date="2019-12" db="EMBL/GenBank/DDBJ databases">
        <title>Genome sequencing and annotation of Brassica cretica.</title>
        <authorList>
            <person name="Studholme D.J."/>
            <person name="Sarris P."/>
        </authorList>
    </citation>
    <scope>NUCLEOTIDE SEQUENCE</scope>
    <source>
        <strain evidence="2">PFS-109/04</strain>
        <tissue evidence="2">Leaf</tissue>
    </source>
</reference>
<evidence type="ECO:0000256" key="1">
    <source>
        <dbReference type="SAM" id="MobiDB-lite"/>
    </source>
</evidence>
<evidence type="ECO:0000313" key="2">
    <source>
        <dbReference type="EMBL" id="KAF3598412.1"/>
    </source>
</evidence>